<dbReference type="GO" id="GO:0006402">
    <property type="term" value="P:mRNA catabolic process"/>
    <property type="evidence" value="ECO:0007669"/>
    <property type="project" value="TreeGrafter"/>
</dbReference>
<comment type="subcellular location">
    <subcellularLocation>
        <location evidence="3">Cytoplasm</location>
    </subcellularLocation>
</comment>
<dbReference type="InterPro" id="IPR012340">
    <property type="entry name" value="NA-bd_OB-fold"/>
</dbReference>
<dbReference type="SMART" id="SM00955">
    <property type="entry name" value="RNB"/>
    <property type="match status" value="1"/>
</dbReference>
<evidence type="ECO:0000256" key="6">
    <source>
        <dbReference type="ARBA" id="ARBA00016366"/>
    </source>
</evidence>
<dbReference type="Pfam" id="PF17216">
    <property type="entry name" value="Rrp44_CSD1"/>
    <property type="match status" value="1"/>
</dbReference>
<dbReference type="Gene3D" id="2.40.50.700">
    <property type="match status" value="1"/>
</dbReference>
<feature type="region of interest" description="Disordered" evidence="15">
    <location>
        <begin position="335"/>
        <end position="357"/>
    </location>
</feature>
<dbReference type="InterPro" id="IPR050180">
    <property type="entry name" value="RNR_Ribonuclease"/>
</dbReference>
<evidence type="ECO:0000256" key="12">
    <source>
        <dbReference type="ARBA" id="ARBA00022842"/>
    </source>
</evidence>
<evidence type="ECO:0000256" key="9">
    <source>
        <dbReference type="ARBA" id="ARBA00022801"/>
    </source>
</evidence>
<dbReference type="PANTHER" id="PTHR23355">
    <property type="entry name" value="RIBONUCLEASE"/>
    <property type="match status" value="1"/>
</dbReference>
<dbReference type="GO" id="GO:0008859">
    <property type="term" value="F:exoribonuclease II activity"/>
    <property type="evidence" value="ECO:0007669"/>
    <property type="project" value="UniProtKB-EC"/>
</dbReference>
<name>A0AAD2FQK4_9STRA</name>
<evidence type="ECO:0000256" key="1">
    <source>
        <dbReference type="ARBA" id="ARBA00001849"/>
    </source>
</evidence>
<evidence type="ECO:0000256" key="5">
    <source>
        <dbReference type="ARBA" id="ARBA00012163"/>
    </source>
</evidence>
<keyword evidence="9" id="KW-0378">Hydrolase</keyword>
<keyword evidence="11" id="KW-0269">Exonuclease</keyword>
<evidence type="ECO:0000313" key="18">
    <source>
        <dbReference type="Proteomes" id="UP001295423"/>
    </source>
</evidence>
<keyword evidence="12" id="KW-0460">Magnesium</keyword>
<evidence type="ECO:0000256" key="7">
    <source>
        <dbReference type="ARBA" id="ARBA00022490"/>
    </source>
</evidence>
<evidence type="ECO:0000256" key="4">
    <source>
        <dbReference type="ARBA" id="ARBA00005785"/>
    </source>
</evidence>
<accession>A0AAD2FQK4</accession>
<keyword evidence="7" id="KW-0963">Cytoplasm</keyword>
<dbReference type="InterPro" id="IPR033771">
    <property type="entry name" value="Rrp44_CSD1"/>
</dbReference>
<feature type="domain" description="RNB" evidence="16">
    <location>
        <begin position="487"/>
        <end position="847"/>
    </location>
</feature>
<evidence type="ECO:0000259" key="16">
    <source>
        <dbReference type="SMART" id="SM00955"/>
    </source>
</evidence>
<dbReference type="InterPro" id="IPR022966">
    <property type="entry name" value="RNase_II/R_CS"/>
</dbReference>
<dbReference type="EC" id="3.1.13.1" evidence="5"/>
<dbReference type="GO" id="GO:0005737">
    <property type="term" value="C:cytoplasm"/>
    <property type="evidence" value="ECO:0007669"/>
    <property type="project" value="UniProtKB-SubCell"/>
</dbReference>
<dbReference type="Proteomes" id="UP001295423">
    <property type="component" value="Unassembled WGS sequence"/>
</dbReference>
<dbReference type="Pfam" id="PF00773">
    <property type="entry name" value="RNB"/>
    <property type="match status" value="1"/>
</dbReference>
<feature type="region of interest" description="Disordered" evidence="15">
    <location>
        <begin position="1102"/>
        <end position="1123"/>
    </location>
</feature>
<proteinExistence type="inferred from homology"/>
<reference evidence="17" key="1">
    <citation type="submission" date="2023-08" db="EMBL/GenBank/DDBJ databases">
        <authorList>
            <person name="Audoor S."/>
            <person name="Bilcke G."/>
        </authorList>
    </citation>
    <scope>NUCLEOTIDE SEQUENCE</scope>
</reference>
<evidence type="ECO:0000256" key="13">
    <source>
        <dbReference type="ARBA" id="ARBA00022884"/>
    </source>
</evidence>
<dbReference type="InterPro" id="IPR041505">
    <property type="entry name" value="Dis3_CSD2"/>
</dbReference>
<comment type="cofactor">
    <cofactor evidence="2">
        <name>Mg(2+)</name>
        <dbReference type="ChEBI" id="CHEBI:18420"/>
    </cofactor>
</comment>
<dbReference type="InterPro" id="IPR001900">
    <property type="entry name" value="RNase_II/R"/>
</dbReference>
<comment type="catalytic activity">
    <reaction evidence="1">
        <text>Exonucleolytic cleavage in the 3'- to 5'-direction to yield nucleoside 5'-phosphates.</text>
        <dbReference type="EC" id="3.1.13.1"/>
    </reaction>
</comment>
<evidence type="ECO:0000256" key="15">
    <source>
        <dbReference type="SAM" id="MobiDB-lite"/>
    </source>
</evidence>
<comment type="similarity">
    <text evidence="4 14">Belongs to the RNR ribonuclease family.</text>
</comment>
<feature type="compositionally biased region" description="Basic residues" evidence="15">
    <location>
        <begin position="1230"/>
        <end position="1245"/>
    </location>
</feature>
<feature type="compositionally biased region" description="Basic and acidic residues" evidence="15">
    <location>
        <begin position="1213"/>
        <end position="1226"/>
    </location>
</feature>
<protein>
    <recommendedName>
        <fullName evidence="6">DIS3-like exonuclease 1</fullName>
        <ecNumber evidence="5">3.1.13.1</ecNumber>
    </recommendedName>
</protein>
<keyword evidence="18" id="KW-1185">Reference proteome</keyword>
<dbReference type="EMBL" id="CAKOGP040001758">
    <property type="protein sequence ID" value="CAJ1949508.1"/>
    <property type="molecule type" value="Genomic_DNA"/>
</dbReference>
<keyword evidence="10" id="KW-0271">Exosome</keyword>
<dbReference type="SUPFAM" id="SSF50249">
    <property type="entry name" value="Nucleic acid-binding proteins"/>
    <property type="match status" value="2"/>
</dbReference>
<evidence type="ECO:0000256" key="3">
    <source>
        <dbReference type="ARBA" id="ARBA00004496"/>
    </source>
</evidence>
<evidence type="ECO:0000256" key="2">
    <source>
        <dbReference type="ARBA" id="ARBA00001946"/>
    </source>
</evidence>
<keyword evidence="13" id="KW-0694">RNA-binding</keyword>
<evidence type="ECO:0000256" key="8">
    <source>
        <dbReference type="ARBA" id="ARBA00022722"/>
    </source>
</evidence>
<dbReference type="AlphaFoldDB" id="A0AAD2FQK4"/>
<dbReference type="Gene3D" id="2.40.50.690">
    <property type="match status" value="1"/>
</dbReference>
<dbReference type="PANTHER" id="PTHR23355:SF30">
    <property type="entry name" value="DIS3-LIKE EXONUCLEASE 1"/>
    <property type="match status" value="1"/>
</dbReference>
<keyword evidence="8" id="KW-0540">Nuclease</keyword>
<dbReference type="Gene3D" id="2.40.50.140">
    <property type="entry name" value="Nucleic acid-binding proteins"/>
    <property type="match status" value="1"/>
</dbReference>
<dbReference type="GO" id="GO:0003723">
    <property type="term" value="F:RNA binding"/>
    <property type="evidence" value="ECO:0007669"/>
    <property type="project" value="UniProtKB-KW"/>
</dbReference>
<organism evidence="17 18">
    <name type="scientific">Cylindrotheca closterium</name>
    <dbReference type="NCBI Taxonomy" id="2856"/>
    <lineage>
        <taxon>Eukaryota</taxon>
        <taxon>Sar</taxon>
        <taxon>Stramenopiles</taxon>
        <taxon>Ochrophyta</taxon>
        <taxon>Bacillariophyta</taxon>
        <taxon>Bacillariophyceae</taxon>
        <taxon>Bacillariophycidae</taxon>
        <taxon>Bacillariales</taxon>
        <taxon>Bacillariaceae</taxon>
        <taxon>Cylindrotheca</taxon>
    </lineage>
</organism>
<dbReference type="GO" id="GO:0000178">
    <property type="term" value="C:exosome (RNase complex)"/>
    <property type="evidence" value="ECO:0007669"/>
    <property type="project" value="UniProtKB-KW"/>
</dbReference>
<evidence type="ECO:0000256" key="14">
    <source>
        <dbReference type="RuleBase" id="RU003901"/>
    </source>
</evidence>
<feature type="region of interest" description="Disordered" evidence="15">
    <location>
        <begin position="1206"/>
        <end position="1245"/>
    </location>
</feature>
<sequence>MTPSLERTSKVLEEDRLWIYRDFVKEKLRNRERYWRPTTDLPVFVGKESSGSCWVVPDGIIWRKYLPFLSHLVKESQCNLLLLESAVDLMDYRSISPVIECNVENDSDCTWQPEKPAPQERSKIAKLATLFSGRVFPFCDLSIREEDGHDEFDMMDYKSISIVDRSQHALMRTAGLLRQKIGNNKKIIIVSTQDLKAKYPSEDGFQLLQMDNFITELLALHPHLNEEVLMNLKRSCEEEYKVRNMARSKSVESNSREFLSEDQVREGLKTKTLFKGRLEVSKHNPKEGTVATSDGGKYFIDQKLGYFNRSFHHDVVVIEVLPKTEWGSPVGKRRLVHHRDDDDETDTTSFDVDSAPPVPSARVVAISESSRRRFVATMVDSPMNDDSACIVTPMDIRIPKIRIKTNGWNRFVGQRLLIQVDSWDIDSNYPAGHCHEIVGPIGDLETEISCLLHEHELHLEPFSAGALACLPSEGSDWKIPPEEIEKRRDLRESYRIFSVDPPGCQDIDDTMHARELPNGDIEIGVHIADVTHFVPHNSPLDLEAQVRATTFYLVDRRFDMLPSLLSSDLCSLHGSTDRLAVSTIWIFSRDFKEVKSFWYGRTVIHNCQAMTYGQAHNIIHDQPPDEGNRIPPPLTAGAPVDPANVKNLKKDLTILTRLARKLRKDREDVGGAVDLSSGDQGNELKFTLDKDSNPIQVTAKKQMEIHNTIAELMILSNTWVAKTIYDKSPDSALLRNHRSVEDSRFEDLKAVLDAGKIAFDGKDNMALANSLKAAETATKLNSTMQSLFQSLATRAMSEAQYVCTGQVGKDQLSHYGLGLQKYTHFTSPIRRYADVVVHKQLLSAAAPPGNHSDASTVKSRTEVDNALVPDSKTISILAGEGIRTRDETIETPDETEPNDNVVVTESQEPPELENEFSVERVYSPRLVAKICDILNRQNRMAKLSSMECQHLFLSIYFRKHVEVTKAVVVDLRANGLWVYVPLFDMRGPVYLSDTNGRVQVDPRLLGLDPSTGEDPTLAFEASPYARMIPSSDCMLVESPDRHLKVTAPKAKSPYTLRVLDVVTVQISCDSWDVRSRIPMPKIHLIADSSGKKISFNAYGQTSKSPITSSTLQESQDDTNEGPVEANPQEWASMYSELAKLETPPVLVEMQFTSNIRKAKSDACSISVIPGRMVFGGFRNLDTRSALQEAAIDEAAESAEQRRAQALAGAARSSEYDTTRRIEKDITSRMQRLKANKRNTRKAKGK</sequence>
<evidence type="ECO:0000313" key="17">
    <source>
        <dbReference type="EMBL" id="CAJ1949508.1"/>
    </source>
</evidence>
<dbReference type="Pfam" id="PF17849">
    <property type="entry name" value="OB_Dis3"/>
    <property type="match status" value="1"/>
</dbReference>
<comment type="caution">
    <text evidence="17">The sequence shown here is derived from an EMBL/GenBank/DDBJ whole genome shotgun (WGS) entry which is preliminary data.</text>
</comment>
<evidence type="ECO:0000256" key="10">
    <source>
        <dbReference type="ARBA" id="ARBA00022835"/>
    </source>
</evidence>
<dbReference type="PROSITE" id="PS01175">
    <property type="entry name" value="RIBONUCLEASE_II"/>
    <property type="match status" value="1"/>
</dbReference>
<feature type="compositionally biased region" description="Polar residues" evidence="15">
    <location>
        <begin position="1102"/>
        <end position="1113"/>
    </location>
</feature>
<gene>
    <name evidence="17" type="ORF">CYCCA115_LOCUS12131</name>
</gene>
<evidence type="ECO:0000256" key="11">
    <source>
        <dbReference type="ARBA" id="ARBA00022839"/>
    </source>
</evidence>